<protein>
    <submittedName>
        <fullName evidence="3">Uncharacterized protein</fullName>
    </submittedName>
</protein>
<keyword evidence="2" id="KW-0472">Membrane</keyword>
<feature type="transmembrane region" description="Helical" evidence="2">
    <location>
        <begin position="143"/>
        <end position="164"/>
    </location>
</feature>
<dbReference type="Proteomes" id="UP000623467">
    <property type="component" value="Unassembled WGS sequence"/>
</dbReference>
<sequence length="327" mass="36724">MSSPSLVGGIALRAYDLPGAITFAVAYGLLLPHPHLWIFQQRHGGRLFSFRPIVFSLRAAVAARPNTENPGLSEYMQLTFALGYLTLAEILLKLIRTVLVNSTKGTPTSDAEARTVVVTELPPLVSTQSAFSGRFWYRRWCEFLLMLYLVALVVGVVATSHIWSPTEVTWNRAVQALRYTSSSLGAVLIILEICTLRWAQRNVPHINQRAAVTPIYRLIVMWRTTPNISAPDAQALNTQRDKAVFYVFHLLPEFIVVCVLCCSNIRDICQMGFKGDERWRDETPKEREDRERKAREKANKKGAKNASLELKTRNSKTSSNDSSSTLA</sequence>
<name>A0A8H7DC09_9AGAR</name>
<dbReference type="EMBL" id="JACAZH010000005">
    <property type="protein sequence ID" value="KAF7367302.1"/>
    <property type="molecule type" value="Genomic_DNA"/>
</dbReference>
<feature type="compositionally biased region" description="Low complexity" evidence="1">
    <location>
        <begin position="315"/>
        <end position="327"/>
    </location>
</feature>
<evidence type="ECO:0000256" key="1">
    <source>
        <dbReference type="SAM" id="MobiDB-lite"/>
    </source>
</evidence>
<organism evidence="3 4">
    <name type="scientific">Mycena sanguinolenta</name>
    <dbReference type="NCBI Taxonomy" id="230812"/>
    <lineage>
        <taxon>Eukaryota</taxon>
        <taxon>Fungi</taxon>
        <taxon>Dikarya</taxon>
        <taxon>Basidiomycota</taxon>
        <taxon>Agaricomycotina</taxon>
        <taxon>Agaricomycetes</taxon>
        <taxon>Agaricomycetidae</taxon>
        <taxon>Agaricales</taxon>
        <taxon>Marasmiineae</taxon>
        <taxon>Mycenaceae</taxon>
        <taxon>Mycena</taxon>
    </lineage>
</organism>
<dbReference type="AlphaFoldDB" id="A0A8H7DC09"/>
<keyword evidence="4" id="KW-1185">Reference proteome</keyword>
<feature type="region of interest" description="Disordered" evidence="1">
    <location>
        <begin position="280"/>
        <end position="327"/>
    </location>
</feature>
<comment type="caution">
    <text evidence="3">The sequence shown here is derived from an EMBL/GenBank/DDBJ whole genome shotgun (WGS) entry which is preliminary data.</text>
</comment>
<evidence type="ECO:0000313" key="4">
    <source>
        <dbReference type="Proteomes" id="UP000623467"/>
    </source>
</evidence>
<evidence type="ECO:0000256" key="2">
    <source>
        <dbReference type="SAM" id="Phobius"/>
    </source>
</evidence>
<accession>A0A8H7DC09</accession>
<keyword evidence="2" id="KW-0812">Transmembrane</keyword>
<feature type="transmembrane region" description="Helical" evidence="2">
    <location>
        <begin position="12"/>
        <end position="32"/>
    </location>
</feature>
<reference evidence="3" key="1">
    <citation type="submission" date="2020-05" db="EMBL/GenBank/DDBJ databases">
        <title>Mycena genomes resolve the evolution of fungal bioluminescence.</title>
        <authorList>
            <person name="Tsai I.J."/>
        </authorList>
    </citation>
    <scope>NUCLEOTIDE SEQUENCE</scope>
    <source>
        <strain evidence="3">160909Yilan</strain>
    </source>
</reference>
<gene>
    <name evidence="3" type="ORF">MSAN_00792300</name>
</gene>
<proteinExistence type="predicted"/>
<keyword evidence="2" id="KW-1133">Transmembrane helix</keyword>
<dbReference type="OrthoDB" id="2562239at2759"/>
<feature type="compositionally biased region" description="Basic and acidic residues" evidence="1">
    <location>
        <begin position="280"/>
        <end position="299"/>
    </location>
</feature>
<evidence type="ECO:0000313" key="3">
    <source>
        <dbReference type="EMBL" id="KAF7367302.1"/>
    </source>
</evidence>